<dbReference type="InterPro" id="IPR009081">
    <property type="entry name" value="PP-bd_ACP"/>
</dbReference>
<gene>
    <name evidence="2" type="ORF">H8717_00185</name>
</gene>
<dbReference type="GO" id="GO:0016874">
    <property type="term" value="F:ligase activity"/>
    <property type="evidence" value="ECO:0007669"/>
    <property type="project" value="UniProtKB-KW"/>
</dbReference>
<proteinExistence type="predicted"/>
<accession>A0ABR7NEK4</accession>
<name>A0ABR7NEK4_9FIRM</name>
<evidence type="ECO:0000313" key="3">
    <source>
        <dbReference type="Proteomes" id="UP000658131"/>
    </source>
</evidence>
<comment type="caution">
    <text evidence="2">The sequence shown here is derived from an EMBL/GenBank/DDBJ whole genome shotgun (WGS) entry which is preliminary data.</text>
</comment>
<dbReference type="EMBL" id="JACRTB010000001">
    <property type="protein sequence ID" value="MBC8574832.1"/>
    <property type="molecule type" value="Genomic_DNA"/>
</dbReference>
<protein>
    <submittedName>
        <fullName evidence="2">D-alanine--poly(Phosphoribitol) ligase subunit 2</fullName>
    </submittedName>
</protein>
<dbReference type="RefSeq" id="WP_262398529.1">
    <property type="nucleotide sequence ID" value="NZ_JACRTB010000001.1"/>
</dbReference>
<dbReference type="Proteomes" id="UP000658131">
    <property type="component" value="Unassembled WGS sequence"/>
</dbReference>
<reference evidence="2 3" key="1">
    <citation type="submission" date="2020-08" db="EMBL/GenBank/DDBJ databases">
        <title>Genome public.</title>
        <authorList>
            <person name="Liu C."/>
            <person name="Sun Q."/>
        </authorList>
    </citation>
    <scope>NUCLEOTIDE SEQUENCE [LARGE SCALE GENOMIC DNA]</scope>
    <source>
        <strain evidence="2 3">BX1</strain>
    </source>
</reference>
<evidence type="ECO:0000313" key="2">
    <source>
        <dbReference type="EMBL" id="MBC8574832.1"/>
    </source>
</evidence>
<organism evidence="2 3">
    <name type="scientific">Yanshouia hominis</name>
    <dbReference type="NCBI Taxonomy" id="2763673"/>
    <lineage>
        <taxon>Bacteria</taxon>
        <taxon>Bacillati</taxon>
        <taxon>Bacillota</taxon>
        <taxon>Clostridia</taxon>
        <taxon>Eubacteriales</taxon>
        <taxon>Oscillospiraceae</taxon>
        <taxon>Yanshouia</taxon>
    </lineage>
</organism>
<dbReference type="SUPFAM" id="SSF47336">
    <property type="entry name" value="ACP-like"/>
    <property type="match status" value="1"/>
</dbReference>
<dbReference type="PROSITE" id="PS50075">
    <property type="entry name" value="CARRIER"/>
    <property type="match status" value="1"/>
</dbReference>
<keyword evidence="2" id="KW-0436">Ligase</keyword>
<sequence length="82" mass="9233">MNQPKAKEQLLEILTEACGRPKPPIRSETDLLDSGLLDSLALIELLEGIEDRFGVVLEPTRIPRERWGTPLSILRLIEENQG</sequence>
<feature type="domain" description="Carrier" evidence="1">
    <location>
        <begin position="4"/>
        <end position="81"/>
    </location>
</feature>
<keyword evidence="3" id="KW-1185">Reference proteome</keyword>
<dbReference type="Pfam" id="PF00550">
    <property type="entry name" value="PP-binding"/>
    <property type="match status" value="1"/>
</dbReference>
<dbReference type="Gene3D" id="1.10.1200.10">
    <property type="entry name" value="ACP-like"/>
    <property type="match status" value="1"/>
</dbReference>
<dbReference type="InterPro" id="IPR036736">
    <property type="entry name" value="ACP-like_sf"/>
</dbReference>
<evidence type="ECO:0000259" key="1">
    <source>
        <dbReference type="PROSITE" id="PS50075"/>
    </source>
</evidence>